<dbReference type="Proteomes" id="UP000803844">
    <property type="component" value="Unassembled WGS sequence"/>
</dbReference>
<comment type="caution">
    <text evidence="2">The sequence shown here is derived from an EMBL/GenBank/DDBJ whole genome shotgun (WGS) entry which is preliminary data.</text>
</comment>
<proteinExistence type="predicted"/>
<dbReference type="GeneID" id="63840165"/>
<dbReference type="InterPro" id="IPR051604">
    <property type="entry name" value="Ergot_Alk_Oxidoreductase"/>
</dbReference>
<dbReference type="PANTHER" id="PTHR43162">
    <property type="match status" value="1"/>
</dbReference>
<keyword evidence="3" id="KW-1185">Reference proteome</keyword>
<dbReference type="OrthoDB" id="419598at2759"/>
<dbReference type="Pfam" id="PF13460">
    <property type="entry name" value="NAD_binding_10"/>
    <property type="match status" value="1"/>
</dbReference>
<reference evidence="2" key="1">
    <citation type="journal article" date="2020" name="Phytopathology">
        <title>Genome sequence of the chestnut blight fungus Cryphonectria parasitica EP155: A fundamental resource for an archetypical invasive plant pathogen.</title>
        <authorList>
            <person name="Crouch J.A."/>
            <person name="Dawe A."/>
            <person name="Aerts A."/>
            <person name="Barry K."/>
            <person name="Churchill A.C.L."/>
            <person name="Grimwood J."/>
            <person name="Hillman B."/>
            <person name="Milgroom M.G."/>
            <person name="Pangilinan J."/>
            <person name="Smith M."/>
            <person name="Salamov A."/>
            <person name="Schmutz J."/>
            <person name="Yadav J."/>
            <person name="Grigoriev I.V."/>
            <person name="Nuss D."/>
        </authorList>
    </citation>
    <scope>NUCLEOTIDE SEQUENCE</scope>
    <source>
        <strain evidence="2">EP155</strain>
    </source>
</reference>
<dbReference type="AlphaFoldDB" id="A0A9P5CSQ1"/>
<feature type="domain" description="NAD(P)-binding" evidence="1">
    <location>
        <begin position="52"/>
        <end position="150"/>
    </location>
</feature>
<dbReference type="InterPro" id="IPR036291">
    <property type="entry name" value="NAD(P)-bd_dom_sf"/>
</dbReference>
<dbReference type="PANTHER" id="PTHR43162:SF1">
    <property type="entry name" value="PRESTALK A DIFFERENTIATION PROTEIN A"/>
    <property type="match status" value="1"/>
</dbReference>
<gene>
    <name evidence="2" type="ORF">M406DRAFT_354932</name>
</gene>
<organism evidence="2 3">
    <name type="scientific">Cryphonectria parasitica (strain ATCC 38755 / EP155)</name>
    <dbReference type="NCBI Taxonomy" id="660469"/>
    <lineage>
        <taxon>Eukaryota</taxon>
        <taxon>Fungi</taxon>
        <taxon>Dikarya</taxon>
        <taxon>Ascomycota</taxon>
        <taxon>Pezizomycotina</taxon>
        <taxon>Sordariomycetes</taxon>
        <taxon>Sordariomycetidae</taxon>
        <taxon>Diaporthales</taxon>
        <taxon>Cryphonectriaceae</taxon>
        <taxon>Cryphonectria-Endothia species complex</taxon>
        <taxon>Cryphonectria</taxon>
    </lineage>
</organism>
<dbReference type="Gene3D" id="3.90.25.10">
    <property type="entry name" value="UDP-galactose 4-epimerase, domain 1"/>
    <property type="match status" value="1"/>
</dbReference>
<dbReference type="RefSeq" id="XP_040779552.1">
    <property type="nucleotide sequence ID" value="XM_040923036.1"/>
</dbReference>
<evidence type="ECO:0000313" key="3">
    <source>
        <dbReference type="Proteomes" id="UP000803844"/>
    </source>
</evidence>
<name>A0A9P5CSQ1_CRYP1</name>
<sequence>MPTYVLTGVDGHLSSVAASYALTLAKPTDTLTFTSPKPGFVPRPLLASWTARGARVLMVDYNDPANLERAFRGADVVAFVSSPNYLAGPARRAQHRNVVEAARRAGVGRLVYTSIVGAELGEDAAPPLARDHAYTEALVRASGLEWNVQRNCLFVDTVAEVFAPPGRTSAGIDLGGKECRAAFVAREDCGRVLGALLMGKGEANKVYTVTGPRAVSNKEILRWMAARAGGVSGDSCPVSPVSDHKPEVVHRERRLSAGASMHGDFFGRYSNEGLEDLASYGRFISHGQVLQGTDTVARLTGQKPLSFEDSLGSSACSFSEASMDSILAQEVSCG</sequence>
<dbReference type="InterPro" id="IPR016040">
    <property type="entry name" value="NAD(P)-bd_dom"/>
</dbReference>
<evidence type="ECO:0000313" key="2">
    <source>
        <dbReference type="EMBL" id="KAF3768591.1"/>
    </source>
</evidence>
<dbReference type="SUPFAM" id="SSF51735">
    <property type="entry name" value="NAD(P)-binding Rossmann-fold domains"/>
    <property type="match status" value="1"/>
</dbReference>
<dbReference type="Gene3D" id="3.40.50.720">
    <property type="entry name" value="NAD(P)-binding Rossmann-like Domain"/>
    <property type="match status" value="1"/>
</dbReference>
<dbReference type="EMBL" id="MU032345">
    <property type="protein sequence ID" value="KAF3768591.1"/>
    <property type="molecule type" value="Genomic_DNA"/>
</dbReference>
<protein>
    <submittedName>
        <fullName evidence="2">NAD(P)-binding protein</fullName>
    </submittedName>
</protein>
<evidence type="ECO:0000259" key="1">
    <source>
        <dbReference type="Pfam" id="PF13460"/>
    </source>
</evidence>
<accession>A0A9P5CSQ1</accession>